<name>A0ACC1BIW5_9ROSI</name>
<comment type="caution">
    <text evidence="1">The sequence shown here is derived from an EMBL/GenBank/DDBJ whole genome shotgun (WGS) entry which is preliminary data.</text>
</comment>
<keyword evidence="2" id="KW-1185">Reference proteome</keyword>
<proteinExistence type="predicted"/>
<dbReference type="EMBL" id="CM047900">
    <property type="protein sequence ID" value="KAJ0098811.1"/>
    <property type="molecule type" value="Genomic_DNA"/>
</dbReference>
<protein>
    <submittedName>
        <fullName evidence="1">Uncharacterized protein</fullName>
    </submittedName>
</protein>
<evidence type="ECO:0000313" key="2">
    <source>
        <dbReference type="Proteomes" id="UP001164250"/>
    </source>
</evidence>
<evidence type="ECO:0000313" key="1">
    <source>
        <dbReference type="EMBL" id="KAJ0098811.1"/>
    </source>
</evidence>
<dbReference type="Proteomes" id="UP001164250">
    <property type="component" value="Chromosome 4"/>
</dbReference>
<gene>
    <name evidence="1" type="ORF">Patl1_20273</name>
</gene>
<accession>A0ACC1BIW5</accession>
<reference evidence="2" key="1">
    <citation type="journal article" date="2023" name="G3 (Bethesda)">
        <title>Genome assembly and association tests identify interacting loci associated with vigor, precocity, and sex in interspecific pistachio rootstocks.</title>
        <authorList>
            <person name="Palmer W."/>
            <person name="Jacygrad E."/>
            <person name="Sagayaradj S."/>
            <person name="Cavanaugh K."/>
            <person name="Han R."/>
            <person name="Bertier L."/>
            <person name="Beede B."/>
            <person name="Kafkas S."/>
            <person name="Golino D."/>
            <person name="Preece J."/>
            <person name="Michelmore R."/>
        </authorList>
    </citation>
    <scope>NUCLEOTIDE SEQUENCE [LARGE SCALE GENOMIC DNA]</scope>
</reference>
<organism evidence="1 2">
    <name type="scientific">Pistacia atlantica</name>
    <dbReference type="NCBI Taxonomy" id="434234"/>
    <lineage>
        <taxon>Eukaryota</taxon>
        <taxon>Viridiplantae</taxon>
        <taxon>Streptophyta</taxon>
        <taxon>Embryophyta</taxon>
        <taxon>Tracheophyta</taxon>
        <taxon>Spermatophyta</taxon>
        <taxon>Magnoliopsida</taxon>
        <taxon>eudicotyledons</taxon>
        <taxon>Gunneridae</taxon>
        <taxon>Pentapetalae</taxon>
        <taxon>rosids</taxon>
        <taxon>malvids</taxon>
        <taxon>Sapindales</taxon>
        <taxon>Anacardiaceae</taxon>
        <taxon>Pistacia</taxon>
    </lineage>
</organism>
<sequence>MTSLTSLSLKSNDLEGGFPNSIGNMSCLDTLELSSNNLIGQLSGFFKNLSGGCKEKKLEFLYLWGNKITGSVPNFTRFSSLIDLGLGQNQLSGTIPKSIGQMFELQVLDLGDNSLRGVISEDFFLNLSKLDSLVLSHNSLFLEISDDWVPPFQHISYLSLASCKMGPHFPKWFRNLESHGQLLLLLDISNAGISDAMPNWMWDVLNSAFRFNISYNHIKGNLPDFSLRDPVRDSIIDMSSNHLKGPILSLPAGATHINLSGNKFSGSSSFICSAFAEYLTYLDLSNNLLSGMLPDCWIKFEELVVLNVASNGFSGKIPPSMGSLGFWGVCGSLVLSQSWRHAYFNFLADIKDKIYVIAAINFAKLKQRYSAASEGWGLKDGFLELLLNENVMDMILVITLHGSQEKDMQGKLLDDSDDETLSSVFKKSRKLHSKPKDDRLEKIQVEKTNEDAGNGGTADAKGRFP</sequence>